<sequence length="76" mass="8746">MSTELPRLEARIGAQERMATILHARIEELSQDVSASLKQLAEHQTATERKRYALSQDMTTSLKQLAQYQIATRRQF</sequence>
<gene>
    <name evidence="1" type="ORF">EPA93_43750</name>
</gene>
<dbReference type="EMBL" id="CP035758">
    <property type="protein sequence ID" value="QBD82522.1"/>
    <property type="molecule type" value="Genomic_DNA"/>
</dbReference>
<keyword evidence="2" id="KW-1185">Reference proteome</keyword>
<dbReference type="Proteomes" id="UP000290365">
    <property type="component" value="Chromosome"/>
</dbReference>
<proteinExistence type="predicted"/>
<name>A0A4P6K3I3_KTERU</name>
<dbReference type="KEGG" id="kbs:EPA93_43750"/>
<dbReference type="AlphaFoldDB" id="A0A4P6K3I3"/>
<evidence type="ECO:0000313" key="2">
    <source>
        <dbReference type="Proteomes" id="UP000290365"/>
    </source>
</evidence>
<dbReference type="OrthoDB" id="9968606at2"/>
<organism evidence="1 2">
    <name type="scientific">Ktedonosporobacter rubrisoli</name>
    <dbReference type="NCBI Taxonomy" id="2509675"/>
    <lineage>
        <taxon>Bacteria</taxon>
        <taxon>Bacillati</taxon>
        <taxon>Chloroflexota</taxon>
        <taxon>Ktedonobacteria</taxon>
        <taxon>Ktedonobacterales</taxon>
        <taxon>Ktedonosporobacteraceae</taxon>
        <taxon>Ktedonosporobacter</taxon>
    </lineage>
</organism>
<accession>A0A4P6K3I3</accession>
<dbReference type="RefSeq" id="WP_129893591.1">
    <property type="nucleotide sequence ID" value="NZ_CP035758.1"/>
</dbReference>
<reference evidence="1 2" key="1">
    <citation type="submission" date="2019-01" db="EMBL/GenBank/DDBJ databases">
        <title>Ktedonosporobacter rubrisoli SCAWS-G2.</title>
        <authorList>
            <person name="Huang Y."/>
            <person name="Yan B."/>
        </authorList>
    </citation>
    <scope>NUCLEOTIDE SEQUENCE [LARGE SCALE GENOMIC DNA]</scope>
    <source>
        <strain evidence="1 2">SCAWS-G2</strain>
    </source>
</reference>
<evidence type="ECO:0000313" key="1">
    <source>
        <dbReference type="EMBL" id="QBD82522.1"/>
    </source>
</evidence>
<protein>
    <submittedName>
        <fullName evidence="1">Uncharacterized protein</fullName>
    </submittedName>
</protein>